<keyword evidence="2" id="KW-1185">Reference proteome</keyword>
<reference evidence="1 2" key="1">
    <citation type="journal article" date="2023" name="Nucleic Acids Res.">
        <title>The hologenome of Daphnia magna reveals possible DNA methylation and microbiome-mediated evolution of the host genome.</title>
        <authorList>
            <person name="Chaturvedi A."/>
            <person name="Li X."/>
            <person name="Dhandapani V."/>
            <person name="Marshall H."/>
            <person name="Kissane S."/>
            <person name="Cuenca-Cambronero M."/>
            <person name="Asole G."/>
            <person name="Calvet F."/>
            <person name="Ruiz-Romero M."/>
            <person name="Marangio P."/>
            <person name="Guigo R."/>
            <person name="Rago D."/>
            <person name="Mirbahai L."/>
            <person name="Eastwood N."/>
            <person name="Colbourne J.K."/>
            <person name="Zhou J."/>
            <person name="Mallon E."/>
            <person name="Orsini L."/>
        </authorList>
    </citation>
    <scope>NUCLEOTIDE SEQUENCE [LARGE SCALE GENOMIC DNA]</scope>
    <source>
        <strain evidence="1">LRV0_1</strain>
    </source>
</reference>
<gene>
    <name evidence="1" type="ORF">OUZ56_003303</name>
</gene>
<evidence type="ECO:0000313" key="1">
    <source>
        <dbReference type="EMBL" id="KAK4021387.1"/>
    </source>
</evidence>
<protein>
    <submittedName>
        <fullName evidence="1">Uncharacterized protein</fullName>
    </submittedName>
</protein>
<comment type="caution">
    <text evidence="1">The sequence shown here is derived from an EMBL/GenBank/DDBJ whole genome shotgun (WGS) entry which is preliminary data.</text>
</comment>
<dbReference type="Proteomes" id="UP001234178">
    <property type="component" value="Unassembled WGS sequence"/>
</dbReference>
<organism evidence="1 2">
    <name type="scientific">Daphnia magna</name>
    <dbReference type="NCBI Taxonomy" id="35525"/>
    <lineage>
        <taxon>Eukaryota</taxon>
        <taxon>Metazoa</taxon>
        <taxon>Ecdysozoa</taxon>
        <taxon>Arthropoda</taxon>
        <taxon>Crustacea</taxon>
        <taxon>Branchiopoda</taxon>
        <taxon>Diplostraca</taxon>
        <taxon>Cladocera</taxon>
        <taxon>Anomopoda</taxon>
        <taxon>Daphniidae</taxon>
        <taxon>Daphnia</taxon>
    </lineage>
</organism>
<dbReference type="EMBL" id="JAOYFB010000036">
    <property type="protein sequence ID" value="KAK4021387.1"/>
    <property type="molecule type" value="Genomic_DNA"/>
</dbReference>
<name>A0ABR0A8B8_9CRUS</name>
<proteinExistence type="predicted"/>
<evidence type="ECO:0000313" key="2">
    <source>
        <dbReference type="Proteomes" id="UP001234178"/>
    </source>
</evidence>
<accession>A0ABR0A8B8</accession>
<sequence length="64" mass="7343">MLLMMIYRQICRNSILKRYYTWYAALPYNTRTAAKLFVGPRLKVRSLSSLQSASALYSGPMSSC</sequence>